<keyword evidence="5 7" id="KW-1133">Transmembrane helix</keyword>
<keyword evidence="4 7" id="KW-0812">Transmembrane</keyword>
<feature type="transmembrane region" description="Helical" evidence="7">
    <location>
        <begin position="217"/>
        <end position="238"/>
    </location>
</feature>
<feature type="transmembrane region" description="Helical" evidence="7">
    <location>
        <begin position="101"/>
        <end position="123"/>
    </location>
</feature>
<comment type="subcellular location">
    <subcellularLocation>
        <location evidence="1 7">Cell membrane</location>
        <topology evidence="1 7">Multi-pass membrane protein</topology>
    </subcellularLocation>
</comment>
<dbReference type="EMBL" id="JAPWHE010000012">
    <property type="protein sequence ID" value="MCZ4330950.1"/>
    <property type="molecule type" value="Genomic_DNA"/>
</dbReference>
<keyword evidence="9" id="KW-1185">Reference proteome</keyword>
<dbReference type="HAMAP" id="MF_00672">
    <property type="entry name" value="UPF0761"/>
    <property type="match status" value="1"/>
</dbReference>
<dbReference type="RefSeq" id="WP_269359978.1">
    <property type="nucleotide sequence ID" value="NZ_JAPWHE010000012.1"/>
</dbReference>
<dbReference type="PANTHER" id="PTHR30213">
    <property type="entry name" value="INNER MEMBRANE PROTEIN YHJD"/>
    <property type="match status" value="1"/>
</dbReference>
<dbReference type="PANTHER" id="PTHR30213:SF0">
    <property type="entry name" value="UPF0761 MEMBRANE PROTEIN YIHY"/>
    <property type="match status" value="1"/>
</dbReference>
<proteinExistence type="inferred from homology"/>
<evidence type="ECO:0000256" key="7">
    <source>
        <dbReference type="HAMAP-Rule" id="MF_00672"/>
    </source>
</evidence>
<feature type="transmembrane region" description="Helical" evidence="7">
    <location>
        <begin position="41"/>
        <end position="67"/>
    </location>
</feature>
<keyword evidence="2 7" id="KW-1003">Cell membrane</keyword>
<dbReference type="Proteomes" id="UP001068379">
    <property type="component" value="Unassembled WGS sequence"/>
</dbReference>
<reference evidence="8" key="1">
    <citation type="submission" date="2022-12" db="EMBL/GenBank/DDBJ databases">
        <title>Bacterial isolates from different developmental stages of Nematostella vectensis.</title>
        <authorList>
            <person name="Fraune S."/>
        </authorList>
    </citation>
    <scope>NUCLEOTIDE SEQUENCE</scope>
    <source>
        <strain evidence="8">G21619-S1</strain>
    </source>
</reference>
<keyword evidence="6 7" id="KW-0472">Membrane</keyword>
<sequence length="417" mass="45815">MTTPQTPAPSLIERRRRVLDVLRFTLDFAGHRKLTRVASSLTFTTVLAIVPTLAVVLALFTAFPLFAEFHKALEIFLSESLLPPSVSDTIMRYLNQFAAQASGLTAVGGAFLVVTSILLIMTIDEAFNEIWNVARQRPMRQRLLVYWAIISLGPILMGASLWASSVLARESLGYIGDLPEGVGLLLNLVPLLMSVMGFTALFVFVPNCRVLWRDAALGGLGTTAVLAIMKAGFTAYLTRFPSYTVIYGAFATLPIFLLWIYLSWLVVLMGATAASLLPALRLHRWALRRQVGAQAVDAIRILHILWQARDAQPPGRSLDDLEKHLRVHPDALRDMLGALRELGYAVPVADGDQWVLACDPVRTDIGPLVDRLLIDRAQTGLRPGIQEALARALLDDPPVLDALFSADATEKRSDDAQ</sequence>
<comment type="similarity">
    <text evidence="7">Belongs to the UPF0761 family.</text>
</comment>
<evidence type="ECO:0000256" key="2">
    <source>
        <dbReference type="ARBA" id="ARBA00022475"/>
    </source>
</evidence>
<evidence type="ECO:0000256" key="4">
    <source>
        <dbReference type="ARBA" id="ARBA00022692"/>
    </source>
</evidence>
<name>A0ABT4M7J5_9BURK</name>
<evidence type="ECO:0000256" key="3">
    <source>
        <dbReference type="ARBA" id="ARBA00022519"/>
    </source>
</evidence>
<dbReference type="InterPro" id="IPR017039">
    <property type="entry name" value="Virul_fac_BrkB"/>
</dbReference>
<feature type="transmembrane region" description="Helical" evidence="7">
    <location>
        <begin position="144"/>
        <end position="164"/>
    </location>
</feature>
<dbReference type="InterPro" id="IPR023679">
    <property type="entry name" value="UPF0761_bac"/>
</dbReference>
<organism evidence="8 9">
    <name type="scientific">Castellaniella denitrificans</name>
    <dbReference type="NCBI Taxonomy" id="56119"/>
    <lineage>
        <taxon>Bacteria</taxon>
        <taxon>Pseudomonadati</taxon>
        <taxon>Pseudomonadota</taxon>
        <taxon>Betaproteobacteria</taxon>
        <taxon>Burkholderiales</taxon>
        <taxon>Alcaligenaceae</taxon>
        <taxon>Castellaniella</taxon>
    </lineage>
</organism>
<evidence type="ECO:0000256" key="6">
    <source>
        <dbReference type="ARBA" id="ARBA00023136"/>
    </source>
</evidence>
<gene>
    <name evidence="8" type="ORF">O4H32_13445</name>
</gene>
<dbReference type="Pfam" id="PF03631">
    <property type="entry name" value="Virul_fac_BrkB"/>
    <property type="match status" value="1"/>
</dbReference>
<evidence type="ECO:0000313" key="9">
    <source>
        <dbReference type="Proteomes" id="UP001068379"/>
    </source>
</evidence>
<feature type="transmembrane region" description="Helical" evidence="7">
    <location>
        <begin position="258"/>
        <end position="280"/>
    </location>
</feature>
<evidence type="ECO:0000256" key="5">
    <source>
        <dbReference type="ARBA" id="ARBA00022989"/>
    </source>
</evidence>
<feature type="transmembrane region" description="Helical" evidence="7">
    <location>
        <begin position="184"/>
        <end position="205"/>
    </location>
</feature>
<protein>
    <recommendedName>
        <fullName evidence="7">UPF0761 membrane protein O4H32_13445</fullName>
    </recommendedName>
</protein>
<comment type="caution">
    <text evidence="8">The sequence shown here is derived from an EMBL/GenBank/DDBJ whole genome shotgun (WGS) entry which is preliminary data.</text>
</comment>
<keyword evidence="3" id="KW-0997">Cell inner membrane</keyword>
<evidence type="ECO:0000256" key="1">
    <source>
        <dbReference type="ARBA" id="ARBA00004651"/>
    </source>
</evidence>
<dbReference type="NCBIfam" id="TIGR00765">
    <property type="entry name" value="yihY_not_rbn"/>
    <property type="match status" value="1"/>
</dbReference>
<evidence type="ECO:0000313" key="8">
    <source>
        <dbReference type="EMBL" id="MCZ4330950.1"/>
    </source>
</evidence>
<accession>A0ABT4M7J5</accession>